<comment type="function">
    <text evidence="1 6">Removes the N-terminal methionine from nascent proteins. The N-terminal methionine is often cleaved when the second residue in the primary sequence is small and uncharged (Met-Ala-, Cys, Gly, Pro, Ser, Thr, or Val). Requires deformylation of the N(alpha)-formylated initiator methionine before it can be hydrolyzed.</text>
</comment>
<reference evidence="9 10" key="1">
    <citation type="submission" date="2019-10" db="EMBL/GenBank/DDBJ databases">
        <title>New species of Slilvanegrellaceae.</title>
        <authorList>
            <person name="Pitt A."/>
            <person name="Hahn M.W."/>
        </authorList>
    </citation>
    <scope>NUCLEOTIDE SEQUENCE [LARGE SCALE GENOMIC DNA]</scope>
    <source>
        <strain evidence="9 10">SP-Ram-0.45-NSY-1</strain>
    </source>
</reference>
<evidence type="ECO:0000256" key="7">
    <source>
        <dbReference type="RuleBase" id="RU003653"/>
    </source>
</evidence>
<feature type="binding site" evidence="6">
    <location>
        <position position="104"/>
    </location>
    <ligand>
        <name>a divalent metal cation</name>
        <dbReference type="ChEBI" id="CHEBI:60240"/>
        <label>2</label>
        <note>catalytic</note>
    </ligand>
</feature>
<protein>
    <recommendedName>
        <fullName evidence="6 7">Methionine aminopeptidase</fullName>
        <shortName evidence="6">MAP</shortName>
        <shortName evidence="6">MetAP</shortName>
        <ecNumber evidence="6 7">3.4.11.18</ecNumber>
    </recommendedName>
    <alternativeName>
        <fullName evidence="6">Peptidase M</fullName>
    </alternativeName>
</protein>
<keyword evidence="2 6" id="KW-0031">Aminopeptidase</keyword>
<feature type="binding site" evidence="6">
    <location>
        <position position="167"/>
    </location>
    <ligand>
        <name>a divalent metal cation</name>
        <dbReference type="ChEBI" id="CHEBI:60240"/>
        <label>2</label>
        <note>catalytic</note>
    </ligand>
</feature>
<feature type="binding site" evidence="6">
    <location>
        <position position="93"/>
    </location>
    <ligand>
        <name>a divalent metal cation</name>
        <dbReference type="ChEBI" id="CHEBI:60240"/>
        <label>1</label>
    </ligand>
</feature>
<dbReference type="GO" id="GO:0004239">
    <property type="term" value="F:initiator methionyl aminopeptidase activity"/>
    <property type="evidence" value="ECO:0007669"/>
    <property type="project" value="UniProtKB-UniRule"/>
</dbReference>
<keyword evidence="4 6" id="KW-0479">Metal-binding</keyword>
<dbReference type="RefSeq" id="WP_153420316.1">
    <property type="nucleotide sequence ID" value="NZ_WFLM01000003.1"/>
</dbReference>
<evidence type="ECO:0000256" key="4">
    <source>
        <dbReference type="ARBA" id="ARBA00022723"/>
    </source>
</evidence>
<dbReference type="InterPro" id="IPR000994">
    <property type="entry name" value="Pept_M24"/>
</dbReference>
<dbReference type="Pfam" id="PF00557">
    <property type="entry name" value="Peptidase_M24"/>
    <property type="match status" value="1"/>
</dbReference>
<dbReference type="InterPro" id="IPR002467">
    <property type="entry name" value="Pept_M24A_MAP1"/>
</dbReference>
<dbReference type="CDD" id="cd01086">
    <property type="entry name" value="MetAP1"/>
    <property type="match status" value="1"/>
</dbReference>
<dbReference type="Gene3D" id="3.90.230.10">
    <property type="entry name" value="Creatinase/methionine aminopeptidase superfamily"/>
    <property type="match status" value="1"/>
</dbReference>
<evidence type="ECO:0000256" key="5">
    <source>
        <dbReference type="ARBA" id="ARBA00022801"/>
    </source>
</evidence>
<feature type="binding site" evidence="6">
    <location>
        <position position="174"/>
    </location>
    <ligand>
        <name>substrate</name>
    </ligand>
</feature>
<organism evidence="9 10">
    <name type="scientific">Silvanigrella paludirubra</name>
    <dbReference type="NCBI Taxonomy" id="2499159"/>
    <lineage>
        <taxon>Bacteria</taxon>
        <taxon>Pseudomonadati</taxon>
        <taxon>Bdellovibrionota</taxon>
        <taxon>Oligoflexia</taxon>
        <taxon>Silvanigrellales</taxon>
        <taxon>Silvanigrellaceae</taxon>
        <taxon>Silvanigrella</taxon>
    </lineage>
</organism>
<comment type="subunit">
    <text evidence="6">Monomer.</text>
</comment>
<proteinExistence type="inferred from homology"/>
<sequence>MNVKSNDEIEKLKNIGQIVADTLVLMKEKAKPGMTSKELDEIGFEYLDKFGAKSAPKVTYNFPGYTCISINHKIAHGIPSETKLKKGDLINIDVSAELYGYFADTGGTFTLENTNPHYERLCKATIDSMYAGIFAAKANKKISDIGKAIQKTAKSYNYNIIENLGSHGVGKALHEEPKFISSIYDDNDKRILSNGSVITVEPFLSNGSNYANESQDGWTLYINKNHRAAQFEHSIIVTDGEPIILTIPSSGRFF</sequence>
<keyword evidence="10" id="KW-1185">Reference proteome</keyword>
<feature type="binding site" evidence="6">
    <location>
        <position position="201"/>
    </location>
    <ligand>
        <name>a divalent metal cation</name>
        <dbReference type="ChEBI" id="CHEBI:60240"/>
        <label>2</label>
        <note>catalytic</note>
    </ligand>
</feature>
<dbReference type="InterPro" id="IPR036005">
    <property type="entry name" value="Creatinase/aminopeptidase-like"/>
</dbReference>
<dbReference type="PRINTS" id="PR00599">
    <property type="entry name" value="MAPEPTIDASE"/>
</dbReference>
<accession>A0A6N6VW21</accession>
<dbReference type="AlphaFoldDB" id="A0A6N6VW21"/>
<keyword evidence="3 6" id="KW-0645">Protease</keyword>
<dbReference type="InterPro" id="IPR001714">
    <property type="entry name" value="Pept_M24_MAP"/>
</dbReference>
<feature type="binding site" evidence="6">
    <location>
        <position position="104"/>
    </location>
    <ligand>
        <name>a divalent metal cation</name>
        <dbReference type="ChEBI" id="CHEBI:60240"/>
        <label>1</label>
    </ligand>
</feature>
<dbReference type="NCBIfam" id="TIGR00500">
    <property type="entry name" value="met_pdase_I"/>
    <property type="match status" value="1"/>
</dbReference>
<dbReference type="PANTHER" id="PTHR43330:SF13">
    <property type="entry name" value="METHIONINE AMINOPEPTIDASE 2"/>
    <property type="match status" value="1"/>
</dbReference>
<feature type="binding site" evidence="6">
    <location>
        <position position="232"/>
    </location>
    <ligand>
        <name>a divalent metal cation</name>
        <dbReference type="ChEBI" id="CHEBI:60240"/>
        <label>1</label>
    </ligand>
</feature>
<gene>
    <name evidence="6 9" type="primary">map</name>
    <name evidence="9" type="ORF">GCL60_08660</name>
</gene>
<evidence type="ECO:0000256" key="1">
    <source>
        <dbReference type="ARBA" id="ARBA00002521"/>
    </source>
</evidence>
<comment type="similarity">
    <text evidence="6">Belongs to the peptidase M24A family. Methionine aminopeptidase type 1 subfamily.</text>
</comment>
<evidence type="ECO:0000259" key="8">
    <source>
        <dbReference type="Pfam" id="PF00557"/>
    </source>
</evidence>
<dbReference type="EC" id="3.4.11.18" evidence="6 7"/>
<evidence type="ECO:0000256" key="3">
    <source>
        <dbReference type="ARBA" id="ARBA00022670"/>
    </source>
</evidence>
<dbReference type="GO" id="GO:0006508">
    <property type="term" value="P:proteolysis"/>
    <property type="evidence" value="ECO:0007669"/>
    <property type="project" value="UniProtKB-KW"/>
</dbReference>
<feature type="domain" description="Peptidase M24" evidence="8">
    <location>
        <begin position="10"/>
        <end position="239"/>
    </location>
</feature>
<dbReference type="GO" id="GO:0046872">
    <property type="term" value="F:metal ion binding"/>
    <property type="evidence" value="ECO:0007669"/>
    <property type="project" value="UniProtKB-UniRule"/>
</dbReference>
<dbReference type="Proteomes" id="UP000437748">
    <property type="component" value="Unassembled WGS sequence"/>
</dbReference>
<dbReference type="SUPFAM" id="SSF55920">
    <property type="entry name" value="Creatinase/aminopeptidase"/>
    <property type="match status" value="1"/>
</dbReference>
<keyword evidence="5 6" id="KW-0378">Hydrolase</keyword>
<dbReference type="PANTHER" id="PTHR43330">
    <property type="entry name" value="METHIONINE AMINOPEPTIDASE"/>
    <property type="match status" value="1"/>
</dbReference>
<dbReference type="HAMAP" id="MF_01974">
    <property type="entry name" value="MetAP_1"/>
    <property type="match status" value="1"/>
</dbReference>
<evidence type="ECO:0000313" key="10">
    <source>
        <dbReference type="Proteomes" id="UP000437748"/>
    </source>
</evidence>
<feature type="binding site" evidence="6">
    <location>
        <position position="76"/>
    </location>
    <ligand>
        <name>substrate</name>
    </ligand>
</feature>
<comment type="catalytic activity">
    <reaction evidence="6 7">
        <text>Release of N-terminal amino acids, preferentially methionine, from peptides and arylamides.</text>
        <dbReference type="EC" id="3.4.11.18"/>
    </reaction>
</comment>
<dbReference type="EMBL" id="WFLM01000003">
    <property type="protein sequence ID" value="KAB8038919.1"/>
    <property type="molecule type" value="Genomic_DNA"/>
</dbReference>
<evidence type="ECO:0000256" key="2">
    <source>
        <dbReference type="ARBA" id="ARBA00022438"/>
    </source>
</evidence>
<evidence type="ECO:0000313" key="9">
    <source>
        <dbReference type="EMBL" id="KAB8038919.1"/>
    </source>
</evidence>
<feature type="binding site" evidence="6">
    <location>
        <position position="232"/>
    </location>
    <ligand>
        <name>a divalent metal cation</name>
        <dbReference type="ChEBI" id="CHEBI:60240"/>
        <label>2</label>
        <note>catalytic</note>
    </ligand>
</feature>
<evidence type="ECO:0000256" key="6">
    <source>
        <dbReference type="HAMAP-Rule" id="MF_01974"/>
    </source>
</evidence>
<name>A0A6N6VW21_9BACT</name>
<comment type="caution">
    <text evidence="9">The sequence shown here is derived from an EMBL/GenBank/DDBJ whole genome shotgun (WGS) entry which is preliminary data.</text>
</comment>
<dbReference type="OrthoDB" id="5290075at2"/>
<comment type="cofactor">
    <cofactor evidence="6">
        <name>Co(2+)</name>
        <dbReference type="ChEBI" id="CHEBI:48828"/>
    </cofactor>
    <cofactor evidence="6">
        <name>Zn(2+)</name>
        <dbReference type="ChEBI" id="CHEBI:29105"/>
    </cofactor>
    <cofactor evidence="6">
        <name>Mn(2+)</name>
        <dbReference type="ChEBI" id="CHEBI:29035"/>
    </cofactor>
    <cofactor evidence="6">
        <name>Fe(2+)</name>
        <dbReference type="ChEBI" id="CHEBI:29033"/>
    </cofactor>
    <text evidence="6">Binds 2 divalent metal cations per subunit. Has a high-affinity and a low affinity metal-binding site. The true nature of the physiological cofactor is under debate. The enzyme is active with cobalt, zinc, manganese or divalent iron ions. Most likely, methionine aminopeptidases function as mononuclear Fe(2+)-metalloproteases under physiological conditions, and the catalytically relevant metal-binding site has been assigned to the histidine-containing high-affinity site.</text>
</comment>
<dbReference type="GO" id="GO:0070006">
    <property type="term" value="F:metalloaminopeptidase activity"/>
    <property type="evidence" value="ECO:0007669"/>
    <property type="project" value="UniProtKB-UniRule"/>
</dbReference>